<proteinExistence type="predicted"/>
<sequence>MEYVIFDDKTLSDVFKDIYKNTESKREQINTFVTKLVRQIRTPEDAAVISPIIKDFMEVNVKNDEHIVRIAQIAQRAIAIGTKAASSTELLTEEEKQQLLSNIKLEIDDLQQETTEVEDELTRLKVG</sequence>
<accession>A0A382YMI9</accession>
<name>A0A382YMI9_9ZZZZ</name>
<evidence type="ECO:0000313" key="2">
    <source>
        <dbReference type="EMBL" id="SVD84482.1"/>
    </source>
</evidence>
<dbReference type="AlphaFoldDB" id="A0A382YMI9"/>
<reference evidence="2" key="1">
    <citation type="submission" date="2018-05" db="EMBL/GenBank/DDBJ databases">
        <authorList>
            <person name="Lanie J.A."/>
            <person name="Ng W.-L."/>
            <person name="Kazmierczak K.M."/>
            <person name="Andrzejewski T.M."/>
            <person name="Davidsen T.M."/>
            <person name="Wayne K.J."/>
            <person name="Tettelin H."/>
            <person name="Glass J.I."/>
            <person name="Rusch D."/>
            <person name="Podicherti R."/>
            <person name="Tsui H.-C.T."/>
            <person name="Winkler M.E."/>
        </authorList>
    </citation>
    <scope>NUCLEOTIDE SEQUENCE</scope>
</reference>
<keyword evidence="1" id="KW-0175">Coiled coil</keyword>
<dbReference type="EMBL" id="UINC01177056">
    <property type="protein sequence ID" value="SVD84482.1"/>
    <property type="molecule type" value="Genomic_DNA"/>
</dbReference>
<gene>
    <name evidence="2" type="ORF">METZ01_LOCUS437336</name>
</gene>
<evidence type="ECO:0000256" key="1">
    <source>
        <dbReference type="SAM" id="Coils"/>
    </source>
</evidence>
<feature type="coiled-coil region" evidence="1">
    <location>
        <begin position="93"/>
        <end position="127"/>
    </location>
</feature>
<organism evidence="2">
    <name type="scientific">marine metagenome</name>
    <dbReference type="NCBI Taxonomy" id="408172"/>
    <lineage>
        <taxon>unclassified sequences</taxon>
        <taxon>metagenomes</taxon>
        <taxon>ecological metagenomes</taxon>
    </lineage>
</organism>
<protein>
    <submittedName>
        <fullName evidence="2">Uncharacterized protein</fullName>
    </submittedName>
</protein>